<dbReference type="EMBL" id="VFMN01000001">
    <property type="protein sequence ID" value="TQJ08672.1"/>
    <property type="molecule type" value="Genomic_DNA"/>
</dbReference>
<accession>A0A542E001</accession>
<feature type="region of interest" description="Disordered" evidence="1">
    <location>
        <begin position="271"/>
        <end position="305"/>
    </location>
</feature>
<comment type="caution">
    <text evidence="2">The sequence shown here is derived from an EMBL/GenBank/DDBJ whole genome shotgun (WGS) entry which is preliminary data.</text>
</comment>
<gene>
    <name evidence="2" type="ORF">FB458_1763</name>
</gene>
<organism evidence="2 3">
    <name type="scientific">Lapillicoccus jejuensis</name>
    <dbReference type="NCBI Taxonomy" id="402171"/>
    <lineage>
        <taxon>Bacteria</taxon>
        <taxon>Bacillati</taxon>
        <taxon>Actinomycetota</taxon>
        <taxon>Actinomycetes</taxon>
        <taxon>Micrococcales</taxon>
        <taxon>Intrasporangiaceae</taxon>
        <taxon>Lapillicoccus</taxon>
    </lineage>
</organism>
<evidence type="ECO:0000313" key="3">
    <source>
        <dbReference type="Proteomes" id="UP000317893"/>
    </source>
</evidence>
<reference evidence="2 3" key="1">
    <citation type="submission" date="2019-06" db="EMBL/GenBank/DDBJ databases">
        <title>Sequencing the genomes of 1000 actinobacteria strains.</title>
        <authorList>
            <person name="Klenk H.-P."/>
        </authorList>
    </citation>
    <scope>NUCLEOTIDE SEQUENCE [LARGE SCALE GENOMIC DNA]</scope>
    <source>
        <strain evidence="2 3">DSM 18607</strain>
    </source>
</reference>
<sequence length="305" mass="32645">MRCGFDPETVTLRASRRRLVDAGLGRTVQVPVYVRHSPLVVPPPPPAGLLLGLGVGGRIDLGSSLWPPDLGRPAEWWRAVHLAASTADAVETGDGWTRVLVGAVWGRGTRAALVLRDGDWALLREALALRLRPADTPQDAPAPGVLARFLGRLDGLEGTAARELWGRLALEVVGLRRPGHLAEARSLRWHACWGRGGFGAGSDGRATGYGDASTVLDLSQHQVRVEGRVFRVRTLPDWEREQAAHDLGMAPERLMGWPCVPLADLLGRFGDGSPAAPVPQDAVPAVPTPGPQDARGPDPRSSLDR</sequence>
<dbReference type="AlphaFoldDB" id="A0A542E001"/>
<feature type="compositionally biased region" description="Basic and acidic residues" evidence="1">
    <location>
        <begin position="295"/>
        <end position="305"/>
    </location>
</feature>
<protein>
    <submittedName>
        <fullName evidence="2">Uncharacterized protein</fullName>
    </submittedName>
</protein>
<feature type="compositionally biased region" description="Low complexity" evidence="1">
    <location>
        <begin position="274"/>
        <end position="285"/>
    </location>
</feature>
<dbReference type="Proteomes" id="UP000317893">
    <property type="component" value="Unassembled WGS sequence"/>
</dbReference>
<keyword evidence="3" id="KW-1185">Reference proteome</keyword>
<evidence type="ECO:0000313" key="2">
    <source>
        <dbReference type="EMBL" id="TQJ08672.1"/>
    </source>
</evidence>
<proteinExistence type="predicted"/>
<name>A0A542E001_9MICO</name>
<evidence type="ECO:0000256" key="1">
    <source>
        <dbReference type="SAM" id="MobiDB-lite"/>
    </source>
</evidence>